<evidence type="ECO:0000313" key="2">
    <source>
        <dbReference type="EMBL" id="MBP2472381.1"/>
    </source>
</evidence>
<evidence type="ECO:0000313" key="3">
    <source>
        <dbReference type="Proteomes" id="UP001519363"/>
    </source>
</evidence>
<dbReference type="InterPro" id="IPR002347">
    <property type="entry name" value="SDR_fam"/>
</dbReference>
<dbReference type="Proteomes" id="UP001519363">
    <property type="component" value="Unassembled WGS sequence"/>
</dbReference>
<protein>
    <submittedName>
        <fullName evidence="2">NAD(P)-dependent dehydrogenase (Short-subunit alcohol dehydrogenase family)</fullName>
    </submittedName>
</protein>
<dbReference type="SUPFAM" id="SSF51735">
    <property type="entry name" value="NAD(P)-binding Rossmann-fold domains"/>
    <property type="match status" value="1"/>
</dbReference>
<proteinExistence type="inferred from homology"/>
<sequence>MPDTSNRRAVVTGGTKGIGAAITARLAADGYSVVAAARSAPREPLPDNVRFIAADLLTPAGVTAFAEQALAHLGGVDLVVDNAGGNSATAAGAEHITDEDWAYNLDLNLLAAVRLDRALLPGMRTRQHGVIVHISSICGVVPIPNISAYSTAKAALNAYSKALATEVAGSGIRVNRVSPGLVQTPALEEFAGVGPGAAIGGEAFEALQRHAGHIPAGRLGRPEEIAALVSYLASPEAAFVTGADFRVDGGTVLTA</sequence>
<dbReference type="InterPro" id="IPR036291">
    <property type="entry name" value="NAD(P)-bd_dom_sf"/>
</dbReference>
<evidence type="ECO:0000256" key="1">
    <source>
        <dbReference type="ARBA" id="ARBA00006484"/>
    </source>
</evidence>
<dbReference type="InterPro" id="IPR020904">
    <property type="entry name" value="Sc_DH/Rdtase_CS"/>
</dbReference>
<dbReference type="NCBIfam" id="NF005095">
    <property type="entry name" value="PRK06523.1"/>
    <property type="match status" value="1"/>
</dbReference>
<comment type="similarity">
    <text evidence="1">Belongs to the short-chain dehydrogenases/reductases (SDR) family.</text>
</comment>
<name>A0ABS5A705_9PSEU</name>
<dbReference type="PROSITE" id="PS00061">
    <property type="entry name" value="ADH_SHORT"/>
    <property type="match status" value="1"/>
</dbReference>
<comment type="caution">
    <text evidence="2">The sequence shown here is derived from an EMBL/GenBank/DDBJ whole genome shotgun (WGS) entry which is preliminary data.</text>
</comment>
<dbReference type="PANTHER" id="PTHR42879">
    <property type="entry name" value="3-OXOACYL-(ACYL-CARRIER-PROTEIN) REDUCTASE"/>
    <property type="match status" value="1"/>
</dbReference>
<dbReference type="PANTHER" id="PTHR42879:SF6">
    <property type="entry name" value="NADPH-DEPENDENT REDUCTASE BACG"/>
    <property type="match status" value="1"/>
</dbReference>
<dbReference type="RefSeq" id="WP_086785368.1">
    <property type="nucleotide sequence ID" value="NZ_JAGIOO010000001.1"/>
</dbReference>
<reference evidence="2 3" key="1">
    <citation type="submission" date="2021-03" db="EMBL/GenBank/DDBJ databases">
        <title>Sequencing the genomes of 1000 actinobacteria strains.</title>
        <authorList>
            <person name="Klenk H.-P."/>
        </authorList>
    </citation>
    <scope>NUCLEOTIDE SEQUENCE [LARGE SCALE GENOMIC DNA]</scope>
    <source>
        <strain evidence="2 3">DSM 44580</strain>
    </source>
</reference>
<accession>A0ABS5A705</accession>
<dbReference type="PRINTS" id="PR00081">
    <property type="entry name" value="GDHRDH"/>
</dbReference>
<organism evidence="2 3">
    <name type="scientific">Crossiella equi</name>
    <dbReference type="NCBI Taxonomy" id="130796"/>
    <lineage>
        <taxon>Bacteria</taxon>
        <taxon>Bacillati</taxon>
        <taxon>Actinomycetota</taxon>
        <taxon>Actinomycetes</taxon>
        <taxon>Pseudonocardiales</taxon>
        <taxon>Pseudonocardiaceae</taxon>
        <taxon>Crossiella</taxon>
    </lineage>
</organism>
<dbReference type="EMBL" id="JAGIOO010000001">
    <property type="protein sequence ID" value="MBP2472381.1"/>
    <property type="molecule type" value="Genomic_DNA"/>
</dbReference>
<dbReference type="InterPro" id="IPR050259">
    <property type="entry name" value="SDR"/>
</dbReference>
<dbReference type="Gene3D" id="3.40.50.720">
    <property type="entry name" value="NAD(P)-binding Rossmann-like Domain"/>
    <property type="match status" value="1"/>
</dbReference>
<gene>
    <name evidence="2" type="ORF">JOF53_001253</name>
</gene>
<dbReference type="PRINTS" id="PR00080">
    <property type="entry name" value="SDRFAMILY"/>
</dbReference>
<dbReference type="Pfam" id="PF13561">
    <property type="entry name" value="adh_short_C2"/>
    <property type="match status" value="1"/>
</dbReference>
<keyword evidence="3" id="KW-1185">Reference proteome</keyword>